<evidence type="ECO:0000313" key="7">
    <source>
        <dbReference type="Proteomes" id="UP000199651"/>
    </source>
</evidence>
<feature type="transmembrane region" description="Helical" evidence="5">
    <location>
        <begin position="51"/>
        <end position="69"/>
    </location>
</feature>
<organism evidence="6 7">
    <name type="scientific">Actinokineospora alba</name>
    <dbReference type="NCBI Taxonomy" id="504798"/>
    <lineage>
        <taxon>Bacteria</taxon>
        <taxon>Bacillati</taxon>
        <taxon>Actinomycetota</taxon>
        <taxon>Actinomycetes</taxon>
        <taxon>Pseudonocardiales</taxon>
        <taxon>Pseudonocardiaceae</taxon>
        <taxon>Actinokineospora</taxon>
    </lineage>
</organism>
<feature type="transmembrane region" description="Helical" evidence="5">
    <location>
        <begin position="12"/>
        <end position="31"/>
    </location>
</feature>
<dbReference type="AlphaFoldDB" id="A0A1H0NE31"/>
<dbReference type="EMBL" id="FNJB01000005">
    <property type="protein sequence ID" value="SDO90997.1"/>
    <property type="molecule type" value="Genomic_DNA"/>
</dbReference>
<reference evidence="7" key="1">
    <citation type="submission" date="2016-10" db="EMBL/GenBank/DDBJ databases">
        <authorList>
            <person name="Varghese N."/>
            <person name="Submissions S."/>
        </authorList>
    </citation>
    <scope>NUCLEOTIDE SEQUENCE [LARGE SCALE GENOMIC DNA]</scope>
    <source>
        <strain evidence="7">IBRC-M 10655</strain>
    </source>
</reference>
<proteinExistence type="predicted"/>
<dbReference type="GO" id="GO:0016020">
    <property type="term" value="C:membrane"/>
    <property type="evidence" value="ECO:0007669"/>
    <property type="project" value="UniProtKB-SubCell"/>
</dbReference>
<dbReference type="Proteomes" id="UP000199651">
    <property type="component" value="Unassembled WGS sequence"/>
</dbReference>
<feature type="transmembrane region" description="Helical" evidence="5">
    <location>
        <begin position="76"/>
        <end position="94"/>
    </location>
</feature>
<evidence type="ECO:0000256" key="3">
    <source>
        <dbReference type="ARBA" id="ARBA00022989"/>
    </source>
</evidence>
<dbReference type="RefSeq" id="WP_091375126.1">
    <property type="nucleotide sequence ID" value="NZ_FNDV01000002.1"/>
</dbReference>
<protein>
    <submittedName>
        <fullName evidence="6">DoxX-like family protein</fullName>
    </submittedName>
</protein>
<evidence type="ECO:0000256" key="4">
    <source>
        <dbReference type="ARBA" id="ARBA00023136"/>
    </source>
</evidence>
<evidence type="ECO:0000256" key="1">
    <source>
        <dbReference type="ARBA" id="ARBA00004141"/>
    </source>
</evidence>
<evidence type="ECO:0000256" key="2">
    <source>
        <dbReference type="ARBA" id="ARBA00022692"/>
    </source>
</evidence>
<comment type="subcellular location">
    <subcellularLocation>
        <location evidence="1">Membrane</location>
        <topology evidence="1">Multi-pass membrane protein</topology>
    </subcellularLocation>
</comment>
<feature type="transmembrane region" description="Helical" evidence="5">
    <location>
        <begin position="100"/>
        <end position="116"/>
    </location>
</feature>
<name>A0A1H0NE31_9PSEU</name>
<keyword evidence="4 5" id="KW-0472">Membrane</keyword>
<accession>A0A1H0NE31</accession>
<dbReference type="OrthoDB" id="3576439at2"/>
<keyword evidence="3 5" id="KW-1133">Transmembrane helix</keyword>
<dbReference type="STRING" id="504798.SAMN05421871_102369"/>
<evidence type="ECO:0000256" key="5">
    <source>
        <dbReference type="SAM" id="Phobius"/>
    </source>
</evidence>
<dbReference type="Pfam" id="PF13564">
    <property type="entry name" value="DoxX_2"/>
    <property type="match status" value="1"/>
</dbReference>
<evidence type="ECO:0000313" key="6">
    <source>
        <dbReference type="EMBL" id="SDO90997.1"/>
    </source>
</evidence>
<sequence>MSDQASATRVAGNVALWVLQVALAAYFVYSATTLFGDGLVAKFDDIGFGQWLRYLTGALEIAGAIGLLIPRLCGLAALGLAGVMVGAVGTELFLVDKPGPVLPAILLVLSLVVAWFRRDTILALVATLRS</sequence>
<gene>
    <name evidence="6" type="ORF">SAMN05192558_105319</name>
</gene>
<dbReference type="InterPro" id="IPR032808">
    <property type="entry name" value="DoxX"/>
</dbReference>
<keyword evidence="7" id="KW-1185">Reference proteome</keyword>
<keyword evidence="2 5" id="KW-0812">Transmembrane</keyword>